<comment type="caution">
    <text evidence="1">The sequence shown here is derived from an EMBL/GenBank/DDBJ whole genome shotgun (WGS) entry which is preliminary data.</text>
</comment>
<proteinExistence type="predicted"/>
<reference evidence="2" key="1">
    <citation type="journal article" date="2018" name="BMC Genomics">
        <title>Genomic insights into host adaptation between the wheat stripe rust pathogen (Puccinia striiformis f. sp. tritici) and the barley stripe rust pathogen (Puccinia striiformis f. sp. hordei).</title>
        <authorList>
            <person name="Xia C."/>
            <person name="Wang M."/>
            <person name="Yin C."/>
            <person name="Cornejo O.E."/>
            <person name="Hulbert S.H."/>
            <person name="Chen X."/>
        </authorList>
    </citation>
    <scope>NUCLEOTIDE SEQUENCE [LARGE SCALE GENOMIC DNA]</scope>
    <source>
        <strain evidence="2">93-210</strain>
    </source>
</reference>
<evidence type="ECO:0000313" key="1">
    <source>
        <dbReference type="EMBL" id="KAI7952006.1"/>
    </source>
</evidence>
<name>A0ACC0EFH2_9BASI</name>
<keyword evidence="2" id="KW-1185">Reference proteome</keyword>
<reference evidence="1 2" key="3">
    <citation type="journal article" date="2022" name="Microbiol. Spectr.">
        <title>Folding features and dynamics of 3D genome architecture in plant fungal pathogens.</title>
        <authorList>
            <person name="Xia C."/>
        </authorList>
    </citation>
    <scope>NUCLEOTIDE SEQUENCE [LARGE SCALE GENOMIC DNA]</scope>
    <source>
        <strain evidence="1 2">93-210</strain>
    </source>
</reference>
<protein>
    <submittedName>
        <fullName evidence="1">Uncharacterized protein</fullName>
    </submittedName>
</protein>
<dbReference type="Proteomes" id="UP001060170">
    <property type="component" value="Chromosome 7"/>
</dbReference>
<organism evidence="1 2">
    <name type="scientific">Puccinia striiformis f. sp. tritici</name>
    <dbReference type="NCBI Taxonomy" id="168172"/>
    <lineage>
        <taxon>Eukaryota</taxon>
        <taxon>Fungi</taxon>
        <taxon>Dikarya</taxon>
        <taxon>Basidiomycota</taxon>
        <taxon>Pucciniomycotina</taxon>
        <taxon>Pucciniomycetes</taxon>
        <taxon>Pucciniales</taxon>
        <taxon>Pucciniaceae</taxon>
        <taxon>Puccinia</taxon>
    </lineage>
</organism>
<gene>
    <name evidence="1" type="ORF">MJO28_007690</name>
</gene>
<reference evidence="2" key="2">
    <citation type="journal article" date="2018" name="Mol. Plant Microbe Interact.">
        <title>Genome sequence resources for the wheat stripe rust pathogen (Puccinia striiformis f. sp. tritici) and the barley stripe rust pathogen (Puccinia striiformis f. sp. hordei).</title>
        <authorList>
            <person name="Xia C."/>
            <person name="Wang M."/>
            <person name="Yin C."/>
            <person name="Cornejo O.E."/>
            <person name="Hulbert S.H."/>
            <person name="Chen X."/>
        </authorList>
    </citation>
    <scope>NUCLEOTIDE SEQUENCE [LARGE SCALE GENOMIC DNA]</scope>
    <source>
        <strain evidence="2">93-210</strain>
    </source>
</reference>
<sequence>MDGHITVIKFNGIGNRQIPSSHTGLNKRYATVYDSIPPALLHCGSAVCGGEAALTSSASLTNAFAAERIHQLEESNQLVLKQVDIEVIEWGKMTIGLDSRLDDPSIHYGIGSAQYS</sequence>
<accession>A0ACC0EFH2</accession>
<dbReference type="EMBL" id="CM045871">
    <property type="protein sequence ID" value="KAI7952006.1"/>
    <property type="molecule type" value="Genomic_DNA"/>
</dbReference>
<evidence type="ECO:0000313" key="2">
    <source>
        <dbReference type="Proteomes" id="UP001060170"/>
    </source>
</evidence>